<dbReference type="eggNOG" id="COG0664">
    <property type="taxonomic scope" value="Bacteria"/>
</dbReference>
<dbReference type="HOGENOM" id="CLU_075053_9_2_10"/>
<dbReference type="InterPro" id="IPR000595">
    <property type="entry name" value="cNMP-bd_dom"/>
</dbReference>
<dbReference type="PROSITE" id="PS50042">
    <property type="entry name" value="CNMP_BINDING_3"/>
    <property type="match status" value="1"/>
</dbReference>
<dbReference type="RefSeq" id="WP_024565761.1">
    <property type="nucleotide sequence ID" value="NZ_CP007547.1"/>
</dbReference>
<dbReference type="KEGG" id="eao:BD94_2927"/>
<sequence>MFDQFRDKFRLDDEKWNRYINYFNKMKVPAKTVLLNEGEISKKLFFIEKGCIRVCFNHDGKDITSQFFFEESVVASIESFRKNIPSPTTLETIEPTTLWWIQKDDLNQMLEEIKEIPYLRDMFIDKIFERTFNYMKYFISSIKYTPQQRYLDLLRERPEIIQRVPQHYIASYLGITTVHLSRIKNKLLKNKE</sequence>
<proteinExistence type="predicted"/>
<feature type="domain" description="Cyclic nucleotide-binding" evidence="1">
    <location>
        <begin position="11"/>
        <end position="110"/>
    </location>
</feature>
<dbReference type="InterPro" id="IPR014710">
    <property type="entry name" value="RmlC-like_jellyroll"/>
</dbReference>
<protein>
    <submittedName>
        <fullName evidence="2">cAMP-binding protein</fullName>
    </submittedName>
</protein>
<dbReference type="STRING" id="1338011.BD94_2927"/>
<evidence type="ECO:0000313" key="2">
    <source>
        <dbReference type="EMBL" id="AIL46702.1"/>
    </source>
</evidence>
<organism evidence="2 3">
    <name type="scientific">Elizabethkingia anophelis NUHP1</name>
    <dbReference type="NCBI Taxonomy" id="1338011"/>
    <lineage>
        <taxon>Bacteria</taxon>
        <taxon>Pseudomonadati</taxon>
        <taxon>Bacteroidota</taxon>
        <taxon>Flavobacteriia</taxon>
        <taxon>Flavobacteriales</taxon>
        <taxon>Weeksellaceae</taxon>
        <taxon>Elizabethkingia</taxon>
    </lineage>
</organism>
<name>A0A077EGZ5_9FLAO</name>
<accession>A0A077EGZ5</accession>
<reference evidence="2" key="1">
    <citation type="journal article" date="2013" name="Lancet">
        <title>First case of E anophelis outbreak in an intensive-care unit.</title>
        <authorList>
            <person name="Teo J."/>
            <person name="Tan S.Y."/>
            <person name="Tay M."/>
            <person name="Ding Y."/>
            <person name="Kjelleberg S."/>
            <person name="Givskov M."/>
            <person name="Lin R.T."/>
            <person name="Yang L."/>
        </authorList>
    </citation>
    <scope>NUCLEOTIDE SEQUENCE [LARGE SCALE GENOMIC DNA]</scope>
    <source>
        <strain evidence="2">NUHP1</strain>
    </source>
</reference>
<dbReference type="EMBL" id="CP007547">
    <property type="protein sequence ID" value="AIL46702.1"/>
    <property type="molecule type" value="Genomic_DNA"/>
</dbReference>
<evidence type="ECO:0000259" key="1">
    <source>
        <dbReference type="PROSITE" id="PS50042"/>
    </source>
</evidence>
<dbReference type="Proteomes" id="UP000028933">
    <property type="component" value="Chromosome"/>
</dbReference>
<gene>
    <name evidence="2" type="ORF">BD94_2927</name>
</gene>
<dbReference type="AlphaFoldDB" id="A0A077EGZ5"/>
<dbReference type="InterPro" id="IPR018490">
    <property type="entry name" value="cNMP-bd_dom_sf"/>
</dbReference>
<dbReference type="SUPFAM" id="SSF51206">
    <property type="entry name" value="cAMP-binding domain-like"/>
    <property type="match status" value="1"/>
</dbReference>
<reference evidence="2" key="2">
    <citation type="journal article" date="2015" name="Genome Biol. Evol.">
        <title>Complete Genome Sequence and Transcriptomic Analysis of the Novel Pathogen Elizabethkingia anophelis in Response to Oxidative Stress.</title>
        <authorList>
            <person name="Li Y."/>
            <person name="Liu Y."/>
            <person name="Chew S.C."/>
            <person name="Tay M."/>
            <person name="Salido M.M."/>
            <person name="Teo J."/>
            <person name="Lauro F.M."/>
            <person name="Givskov M."/>
            <person name="Yang L."/>
        </authorList>
    </citation>
    <scope>NUCLEOTIDE SEQUENCE</scope>
    <source>
        <strain evidence="2">NUHP1</strain>
    </source>
</reference>
<dbReference type="Gene3D" id="2.60.120.10">
    <property type="entry name" value="Jelly Rolls"/>
    <property type="match status" value="1"/>
</dbReference>
<evidence type="ECO:0000313" key="3">
    <source>
        <dbReference type="Proteomes" id="UP000028933"/>
    </source>
</evidence>
<dbReference type="CDD" id="cd00038">
    <property type="entry name" value="CAP_ED"/>
    <property type="match status" value="1"/>
</dbReference>
<dbReference type="Pfam" id="PF00027">
    <property type="entry name" value="cNMP_binding"/>
    <property type="match status" value="1"/>
</dbReference>